<dbReference type="Pfam" id="PF00450">
    <property type="entry name" value="Peptidase_S10"/>
    <property type="match status" value="2"/>
</dbReference>
<dbReference type="InterPro" id="IPR029058">
    <property type="entry name" value="AB_hydrolase_fold"/>
</dbReference>
<keyword evidence="7 9" id="KW-0378">Hydrolase</keyword>
<dbReference type="PROSITE" id="PS00131">
    <property type="entry name" value="CARBOXYPEPT_SER_SER"/>
    <property type="match status" value="1"/>
</dbReference>
<comment type="subcellular location">
    <subcellularLocation>
        <location evidence="1">Secreted</location>
    </subcellularLocation>
</comment>
<sequence length="352" mass="38954">MFSSMIFRMFYFFFPTRGNNPNAPVAIWLNGGPGCSGEISLFYDNGPVRLNPDLTLAWNAYGWDQVFNIIYVDQPTGTGFSYSTDPGDTRHDEAGVTDDLYTFLQRDFYITGESYAGHYVPALASRIFKANTNAGEEIIRINLKGFAIGNGITDPAVQFKSYPDFALSSKLISQSDHDSIASQLVPPCLTAWFDIRKHCADHICLDRTRMDQFLTDPKVRAAIGVAPDYDFVYCNLTVYGAMRGDWLADLKLGIPELLQSGIRALIYVGEYDLICNWAGNSEWVNALNWSGQPGFDAAQTVPFVLGGRKAGELKSYGPLALLKVYDAGHMVPMDQPRAALQMIQSWVEGGLG</sequence>
<evidence type="ECO:0000256" key="7">
    <source>
        <dbReference type="ARBA" id="ARBA00022801"/>
    </source>
</evidence>
<evidence type="ECO:0000313" key="12">
    <source>
        <dbReference type="Proteomes" id="UP001154282"/>
    </source>
</evidence>
<dbReference type="EC" id="3.4.16.-" evidence="9"/>
<accession>A0AAV0MR93</accession>
<dbReference type="EMBL" id="CAMGYJ010000007">
    <property type="protein sequence ID" value="CAI0448832.1"/>
    <property type="molecule type" value="Genomic_DNA"/>
</dbReference>
<evidence type="ECO:0000256" key="6">
    <source>
        <dbReference type="ARBA" id="ARBA00022729"/>
    </source>
</evidence>
<keyword evidence="6" id="KW-0732">Signal</keyword>
<keyword evidence="12" id="KW-1185">Reference proteome</keyword>
<dbReference type="GO" id="GO:0005773">
    <property type="term" value="C:vacuole"/>
    <property type="evidence" value="ECO:0007669"/>
    <property type="project" value="TreeGrafter"/>
</dbReference>
<dbReference type="Gene3D" id="3.40.50.1820">
    <property type="entry name" value="alpha/beta hydrolase"/>
    <property type="match status" value="2"/>
</dbReference>
<dbReference type="PROSITE" id="PS00560">
    <property type="entry name" value="CARBOXYPEPT_SER_HIS"/>
    <property type="match status" value="1"/>
</dbReference>
<dbReference type="InterPro" id="IPR033124">
    <property type="entry name" value="Ser_caboxypep_his_AS"/>
</dbReference>
<gene>
    <name evidence="10" type="ORF">LITE_LOCUS29950</name>
    <name evidence="11" type="ORF">LITE_LOCUS42144</name>
</gene>
<dbReference type="PANTHER" id="PTHR11802">
    <property type="entry name" value="SERINE PROTEASE FAMILY S10 SERINE CARBOXYPEPTIDASE"/>
    <property type="match status" value="1"/>
</dbReference>
<evidence type="ECO:0000256" key="1">
    <source>
        <dbReference type="ARBA" id="ARBA00004613"/>
    </source>
</evidence>
<evidence type="ECO:0000256" key="9">
    <source>
        <dbReference type="RuleBase" id="RU361156"/>
    </source>
</evidence>
<evidence type="ECO:0000256" key="3">
    <source>
        <dbReference type="ARBA" id="ARBA00022525"/>
    </source>
</evidence>
<evidence type="ECO:0000313" key="11">
    <source>
        <dbReference type="EMBL" id="CAI0541539.1"/>
    </source>
</evidence>
<name>A0AAV0MR93_9ROSI</name>
<dbReference type="AlphaFoldDB" id="A0AAV0MR93"/>
<evidence type="ECO:0000256" key="5">
    <source>
        <dbReference type="ARBA" id="ARBA00022670"/>
    </source>
</evidence>
<comment type="similarity">
    <text evidence="2 9">Belongs to the peptidase S10 family.</text>
</comment>
<protein>
    <recommendedName>
        <fullName evidence="9">Carboxypeptidase</fullName>
        <ecNumber evidence="9">3.4.16.-</ecNumber>
    </recommendedName>
</protein>
<dbReference type="GO" id="GO:0005576">
    <property type="term" value="C:extracellular region"/>
    <property type="evidence" value="ECO:0007669"/>
    <property type="project" value="UniProtKB-SubCell"/>
</dbReference>
<evidence type="ECO:0000313" key="10">
    <source>
        <dbReference type="EMBL" id="CAI0448832.1"/>
    </source>
</evidence>
<dbReference type="InterPro" id="IPR001563">
    <property type="entry name" value="Peptidase_S10"/>
</dbReference>
<dbReference type="GO" id="GO:0004185">
    <property type="term" value="F:serine-type carboxypeptidase activity"/>
    <property type="evidence" value="ECO:0007669"/>
    <property type="project" value="UniProtKB-UniRule"/>
</dbReference>
<keyword evidence="8" id="KW-0325">Glycoprotein</keyword>
<dbReference type="Proteomes" id="UP001154282">
    <property type="component" value="Unassembled WGS sequence"/>
</dbReference>
<dbReference type="EMBL" id="CAMGYJ010000009">
    <property type="protein sequence ID" value="CAI0541539.1"/>
    <property type="molecule type" value="Genomic_DNA"/>
</dbReference>
<keyword evidence="5 9" id="KW-0645">Protease</keyword>
<keyword evidence="4 9" id="KW-0121">Carboxypeptidase</keyword>
<dbReference type="GO" id="GO:0006508">
    <property type="term" value="P:proteolysis"/>
    <property type="evidence" value="ECO:0007669"/>
    <property type="project" value="UniProtKB-KW"/>
</dbReference>
<dbReference type="PANTHER" id="PTHR11802:SF113">
    <property type="entry name" value="SERINE CARBOXYPEPTIDASE CTSA-4.1"/>
    <property type="match status" value="1"/>
</dbReference>
<proteinExistence type="inferred from homology"/>
<dbReference type="SUPFAM" id="SSF53474">
    <property type="entry name" value="alpha/beta-Hydrolases"/>
    <property type="match status" value="1"/>
</dbReference>
<evidence type="ECO:0000256" key="2">
    <source>
        <dbReference type="ARBA" id="ARBA00009431"/>
    </source>
</evidence>
<dbReference type="InterPro" id="IPR018202">
    <property type="entry name" value="Ser_caboxypep_ser_AS"/>
</dbReference>
<keyword evidence="3" id="KW-0964">Secreted</keyword>
<comment type="caution">
    <text evidence="10">The sequence shown here is derived from an EMBL/GenBank/DDBJ whole genome shotgun (WGS) entry which is preliminary data.</text>
</comment>
<reference evidence="10" key="1">
    <citation type="submission" date="2022-08" db="EMBL/GenBank/DDBJ databases">
        <authorList>
            <person name="Gutierrez-Valencia J."/>
        </authorList>
    </citation>
    <scope>NUCLEOTIDE SEQUENCE</scope>
</reference>
<evidence type="ECO:0000256" key="4">
    <source>
        <dbReference type="ARBA" id="ARBA00022645"/>
    </source>
</evidence>
<evidence type="ECO:0000256" key="8">
    <source>
        <dbReference type="ARBA" id="ARBA00023180"/>
    </source>
</evidence>
<organism evidence="10 12">
    <name type="scientific">Linum tenue</name>
    <dbReference type="NCBI Taxonomy" id="586396"/>
    <lineage>
        <taxon>Eukaryota</taxon>
        <taxon>Viridiplantae</taxon>
        <taxon>Streptophyta</taxon>
        <taxon>Embryophyta</taxon>
        <taxon>Tracheophyta</taxon>
        <taxon>Spermatophyta</taxon>
        <taxon>Magnoliopsida</taxon>
        <taxon>eudicotyledons</taxon>
        <taxon>Gunneridae</taxon>
        <taxon>Pentapetalae</taxon>
        <taxon>rosids</taxon>
        <taxon>fabids</taxon>
        <taxon>Malpighiales</taxon>
        <taxon>Linaceae</taxon>
        <taxon>Linum</taxon>
    </lineage>
</organism>
<dbReference type="PRINTS" id="PR00724">
    <property type="entry name" value="CRBOXYPTASEC"/>
</dbReference>